<dbReference type="EMBL" id="JBBNFP010000005">
    <property type="protein sequence ID" value="MEQ2485949.1"/>
    <property type="molecule type" value="Genomic_DNA"/>
</dbReference>
<feature type="coiled-coil region" evidence="1">
    <location>
        <begin position="3"/>
        <end position="30"/>
    </location>
</feature>
<keyword evidence="2" id="KW-0812">Transmembrane</keyword>
<dbReference type="PANTHER" id="PTHR37841:SF1">
    <property type="entry name" value="DUF3298 DOMAIN-CONTAINING PROTEIN"/>
    <property type="match status" value="1"/>
</dbReference>
<keyword evidence="2" id="KW-0472">Membrane</keyword>
<dbReference type="InterPro" id="IPR032774">
    <property type="entry name" value="WG_beta_rep"/>
</dbReference>
<comment type="caution">
    <text evidence="3">The sequence shown here is derived from an EMBL/GenBank/DDBJ whole genome shotgun (WGS) entry which is preliminary data.</text>
</comment>
<proteinExistence type="predicted"/>
<reference evidence="3 4" key="1">
    <citation type="submission" date="2024-04" db="EMBL/GenBank/DDBJ databases">
        <title>Human intestinal bacterial collection.</title>
        <authorList>
            <person name="Pauvert C."/>
            <person name="Hitch T.C.A."/>
            <person name="Clavel T."/>
        </authorList>
    </citation>
    <scope>NUCLEOTIDE SEQUENCE [LARGE SCALE GENOMIC DNA]</scope>
    <source>
        <strain evidence="3 4">CLA-AA-H145</strain>
    </source>
</reference>
<protein>
    <submittedName>
        <fullName evidence="3">WG repeat-containing protein</fullName>
    </submittedName>
</protein>
<dbReference type="RefSeq" id="WP_215758906.1">
    <property type="nucleotide sequence ID" value="NZ_JAHKBE010000004.1"/>
</dbReference>
<keyword evidence="1" id="KW-0175">Coiled coil</keyword>
<dbReference type="Proteomes" id="UP001487296">
    <property type="component" value="Unassembled WGS sequence"/>
</dbReference>
<dbReference type="PANTHER" id="PTHR37841">
    <property type="entry name" value="GLR2918 PROTEIN"/>
    <property type="match status" value="1"/>
</dbReference>
<feature type="transmembrane region" description="Helical" evidence="2">
    <location>
        <begin position="35"/>
        <end position="52"/>
    </location>
</feature>
<gene>
    <name evidence="3" type="ORF">AAAT34_02635</name>
</gene>
<name>A0ABV1FNH3_9BACT</name>
<evidence type="ECO:0000256" key="2">
    <source>
        <dbReference type="SAM" id="Phobius"/>
    </source>
</evidence>
<keyword evidence="2" id="KW-1133">Transmembrane helix</keyword>
<evidence type="ECO:0000256" key="1">
    <source>
        <dbReference type="SAM" id="Coils"/>
    </source>
</evidence>
<accession>A0ABV1FNH3</accession>
<sequence length="185" mass="20835">MTQEEMEARRREMEAEIAANEAADQEYRRKLKRNIILGAIIIIVAIVSYLVLKPNNEPDVYYKNGDIDYVAQADKLRRSGKFQEVSQFRGGYAIVSDGKKYGIVDVKGNIICPIKYDAIESNYSEHYPDLALVKVGEKYGLVDKSGKETVKPIYDEIGSIASGTMEVKLGEETFRIDTQGNKVNE</sequence>
<evidence type="ECO:0000313" key="3">
    <source>
        <dbReference type="EMBL" id="MEQ2485949.1"/>
    </source>
</evidence>
<dbReference type="Pfam" id="PF14903">
    <property type="entry name" value="WG_beta_rep"/>
    <property type="match status" value="2"/>
</dbReference>
<keyword evidence="4" id="KW-1185">Reference proteome</keyword>
<evidence type="ECO:0000313" key="4">
    <source>
        <dbReference type="Proteomes" id="UP001487296"/>
    </source>
</evidence>
<organism evidence="3 4">
    <name type="scientific">Hallella faecis</name>
    <dbReference type="NCBI Taxonomy" id="2841596"/>
    <lineage>
        <taxon>Bacteria</taxon>
        <taxon>Pseudomonadati</taxon>
        <taxon>Bacteroidota</taxon>
        <taxon>Bacteroidia</taxon>
        <taxon>Bacteroidales</taxon>
        <taxon>Prevotellaceae</taxon>
        <taxon>Hallella</taxon>
    </lineage>
</organism>